<feature type="non-terminal residue" evidence="1">
    <location>
        <position position="123"/>
    </location>
</feature>
<dbReference type="AlphaFoldDB" id="X0Y021"/>
<sequence length="123" mass="13513">MTMDINSDYYQRGLELAEAGKYQEALGCIQEHLRTAPADAQALNDTGAILYCLGRSDEAINHFVKARTLQGNTAEIVWNLVEAYLAVGKANEAMQLFDDMGQMGILNADVLNRTANVFLDQGN</sequence>
<dbReference type="SUPFAM" id="SSF48452">
    <property type="entry name" value="TPR-like"/>
    <property type="match status" value="1"/>
</dbReference>
<proteinExistence type="predicted"/>
<dbReference type="Gene3D" id="1.25.40.10">
    <property type="entry name" value="Tetratricopeptide repeat domain"/>
    <property type="match status" value="1"/>
</dbReference>
<protein>
    <submittedName>
        <fullName evidence="1">Uncharacterized protein</fullName>
    </submittedName>
</protein>
<dbReference type="InterPro" id="IPR019734">
    <property type="entry name" value="TPR_rpt"/>
</dbReference>
<reference evidence="1" key="1">
    <citation type="journal article" date="2014" name="Front. Microbiol.">
        <title>High frequency of phylogenetically diverse reductive dehalogenase-homologous genes in deep subseafloor sedimentary metagenomes.</title>
        <authorList>
            <person name="Kawai M."/>
            <person name="Futagami T."/>
            <person name="Toyoda A."/>
            <person name="Takaki Y."/>
            <person name="Nishi S."/>
            <person name="Hori S."/>
            <person name="Arai W."/>
            <person name="Tsubouchi T."/>
            <person name="Morono Y."/>
            <person name="Uchiyama I."/>
            <person name="Ito T."/>
            <person name="Fujiyama A."/>
            <person name="Inagaki F."/>
            <person name="Takami H."/>
        </authorList>
    </citation>
    <scope>NUCLEOTIDE SEQUENCE</scope>
    <source>
        <strain evidence="1">Expedition CK06-06</strain>
    </source>
</reference>
<dbReference type="EMBL" id="BARS01042267">
    <property type="protein sequence ID" value="GAG40757.1"/>
    <property type="molecule type" value="Genomic_DNA"/>
</dbReference>
<dbReference type="InterPro" id="IPR011990">
    <property type="entry name" value="TPR-like_helical_dom_sf"/>
</dbReference>
<accession>X0Y021</accession>
<evidence type="ECO:0000313" key="1">
    <source>
        <dbReference type="EMBL" id="GAG40757.1"/>
    </source>
</evidence>
<comment type="caution">
    <text evidence="1">The sequence shown here is derived from an EMBL/GenBank/DDBJ whole genome shotgun (WGS) entry which is preliminary data.</text>
</comment>
<organism evidence="1">
    <name type="scientific">marine sediment metagenome</name>
    <dbReference type="NCBI Taxonomy" id="412755"/>
    <lineage>
        <taxon>unclassified sequences</taxon>
        <taxon>metagenomes</taxon>
        <taxon>ecological metagenomes</taxon>
    </lineage>
</organism>
<dbReference type="Pfam" id="PF13432">
    <property type="entry name" value="TPR_16"/>
    <property type="match status" value="1"/>
</dbReference>
<dbReference type="SMART" id="SM00028">
    <property type="entry name" value="TPR"/>
    <property type="match status" value="2"/>
</dbReference>
<name>X0Y021_9ZZZZ</name>
<gene>
    <name evidence="1" type="ORF">S01H1_64153</name>
</gene>